<dbReference type="GO" id="GO:0022857">
    <property type="term" value="F:transmembrane transporter activity"/>
    <property type="evidence" value="ECO:0007669"/>
    <property type="project" value="TreeGrafter"/>
</dbReference>
<keyword evidence="9 15" id="KW-1133">Transmembrane helix</keyword>
<dbReference type="Pfam" id="PF02687">
    <property type="entry name" value="FtsX"/>
    <property type="match status" value="1"/>
</dbReference>
<keyword evidence="11" id="KW-0046">Antibiotic resistance</keyword>
<evidence type="ECO:0000256" key="15">
    <source>
        <dbReference type="SAM" id="Phobius"/>
    </source>
</evidence>
<dbReference type="PROSITE" id="PS00211">
    <property type="entry name" value="ABC_TRANSPORTER_1"/>
    <property type="match status" value="1"/>
</dbReference>
<evidence type="ECO:0000256" key="7">
    <source>
        <dbReference type="ARBA" id="ARBA00022840"/>
    </source>
</evidence>
<keyword evidence="7 17" id="KW-0067">ATP-binding</keyword>
<dbReference type="GO" id="GO:0005886">
    <property type="term" value="C:plasma membrane"/>
    <property type="evidence" value="ECO:0007669"/>
    <property type="project" value="UniProtKB-SubCell"/>
</dbReference>
<dbReference type="InterPro" id="IPR025857">
    <property type="entry name" value="MacB_PCD"/>
</dbReference>
<evidence type="ECO:0000256" key="6">
    <source>
        <dbReference type="ARBA" id="ARBA00022741"/>
    </source>
</evidence>
<dbReference type="GO" id="GO:0098796">
    <property type="term" value="C:membrane protein complex"/>
    <property type="evidence" value="ECO:0007669"/>
    <property type="project" value="UniProtKB-ARBA"/>
</dbReference>
<dbReference type="RefSeq" id="WP_141384945.1">
    <property type="nucleotide sequence ID" value="NZ_BJNF01000092.1"/>
</dbReference>
<dbReference type="InterPro" id="IPR017871">
    <property type="entry name" value="ABC_transporter-like_CS"/>
</dbReference>
<feature type="transmembrane region" description="Helical" evidence="15">
    <location>
        <begin position="574"/>
        <end position="598"/>
    </location>
</feature>
<evidence type="ECO:0000256" key="1">
    <source>
        <dbReference type="ARBA" id="ARBA00004429"/>
    </source>
</evidence>
<dbReference type="InterPro" id="IPR050250">
    <property type="entry name" value="Macrolide_Exporter_MacB"/>
</dbReference>
<reference evidence="17 18" key="1">
    <citation type="submission" date="2019-06" db="EMBL/GenBank/DDBJ databases">
        <title>Whole genome shotgun sequence of Nitrobacter winogradskyi NBRC 14297.</title>
        <authorList>
            <person name="Hosoyama A."/>
            <person name="Uohara A."/>
            <person name="Ohji S."/>
            <person name="Ichikawa N."/>
        </authorList>
    </citation>
    <scope>NUCLEOTIDE SEQUENCE [LARGE SCALE GENOMIC DNA]</scope>
    <source>
        <strain evidence="17 18">NBRC 14297</strain>
    </source>
</reference>
<comment type="function">
    <text evidence="12">Involved in beta-(1--&gt;2)glucan export. Transmembrane domains (TMD) form a pore in the inner membrane and the ATP-binding domain (NBD) is responsible for energy generation.</text>
</comment>
<dbReference type="OrthoDB" id="9786950at2"/>
<keyword evidence="10 15" id="KW-0472">Membrane</keyword>
<dbReference type="PROSITE" id="PS50893">
    <property type="entry name" value="ABC_TRANSPORTER_2"/>
    <property type="match status" value="1"/>
</dbReference>
<dbReference type="FunFam" id="3.40.50.300:FF:000032">
    <property type="entry name" value="Export ABC transporter ATP-binding protein"/>
    <property type="match status" value="1"/>
</dbReference>
<dbReference type="GO" id="GO:0046677">
    <property type="term" value="P:response to antibiotic"/>
    <property type="evidence" value="ECO:0007669"/>
    <property type="project" value="UniProtKB-KW"/>
</dbReference>
<evidence type="ECO:0000256" key="14">
    <source>
        <dbReference type="ARBA" id="ARBA00041199"/>
    </source>
</evidence>
<accession>A0A4Y3WDV5</accession>
<dbReference type="InterPro" id="IPR027417">
    <property type="entry name" value="P-loop_NTPase"/>
</dbReference>
<evidence type="ECO:0000256" key="11">
    <source>
        <dbReference type="ARBA" id="ARBA00023251"/>
    </source>
</evidence>
<evidence type="ECO:0000256" key="10">
    <source>
        <dbReference type="ARBA" id="ARBA00023136"/>
    </source>
</evidence>
<proteinExistence type="inferred from homology"/>
<dbReference type="SMART" id="SM00382">
    <property type="entry name" value="AAA"/>
    <property type="match status" value="1"/>
</dbReference>
<feature type="domain" description="ABC transporter" evidence="16">
    <location>
        <begin position="6"/>
        <end position="244"/>
    </location>
</feature>
<dbReference type="InterPro" id="IPR017911">
    <property type="entry name" value="MacB-like_ATP-bd"/>
</dbReference>
<dbReference type="CDD" id="cd03255">
    <property type="entry name" value="ABC_MJ0796_LolCDE_FtsE"/>
    <property type="match status" value="1"/>
</dbReference>
<evidence type="ECO:0000259" key="16">
    <source>
        <dbReference type="PROSITE" id="PS50893"/>
    </source>
</evidence>
<dbReference type="InterPro" id="IPR003593">
    <property type="entry name" value="AAA+_ATPase"/>
</dbReference>
<dbReference type="Proteomes" id="UP000318825">
    <property type="component" value="Unassembled WGS sequence"/>
</dbReference>
<sequence>MTPPLIELEGIRRSYRSGDVVTHALRGVGLSIHAGEFVAIIGASGSGKSTLMNIIGLMDRPSDGAYRFGGRDVATLNRDELAALRRGCFGFIFQNYHLIPTVSALGNVEMPAIHAGAPRAYRHRRATALLTRLGLANRITNRPSQLSGGQQQRVSIARALMNGGAVILADEPTGALDSKSGTEVLGILKKLACDGHTIILITHDSKVAAAAERIIRIEDGLIVSDSGPDPEKVSSSIAVAPWQASDSAPPLWTWLEEAARSAFAALAINPVRTALTLSGIVIGVASVVAMMAIGRGAQASYIERASAIGTNWIVVDRAGESTGNSLPLTPADAQAIKDMDNVSGSMPAMWDMATMRRGNIDLNTDVIATTSEFRTVHKWDMAKGTFFTKQDEVSGGPVVLLGATLASKLFPGIADPSGSNILINNLPFLVTGVLESKGLSERGTDRDKRAVMPLRTAAMRLFGKDDLSEIVVSIADMSRLHETKEAIKALLIRRHGREDFYIYDSASAFQKAEDERRSSNLLLSAIAAISMLVGGIGIMNIMLITVSERTREIGVRTAIGARTADILGQFLTEAVVLAAIGGVVGLLLGAVIGVGAALLFGMTVIFSVTMALGALLGAVVMGTVFGFMPAYRAARLKPIEALARG</sequence>
<protein>
    <recommendedName>
        <fullName evidence="14">Pyoverdine export ATP-binding/permease protein PvdT</fullName>
    </recommendedName>
</protein>
<dbReference type="PANTHER" id="PTHR30572:SF14">
    <property type="entry name" value="MACROLIDE EXPORT ATP-BINDING_PERMEASE PROTEIN MACB"/>
    <property type="match status" value="1"/>
</dbReference>
<dbReference type="Gene3D" id="3.40.50.300">
    <property type="entry name" value="P-loop containing nucleotide triphosphate hydrolases"/>
    <property type="match status" value="1"/>
</dbReference>
<feature type="transmembrane region" description="Helical" evidence="15">
    <location>
        <begin position="521"/>
        <end position="546"/>
    </location>
</feature>
<dbReference type="InterPro" id="IPR003439">
    <property type="entry name" value="ABC_transporter-like_ATP-bd"/>
</dbReference>
<evidence type="ECO:0000256" key="5">
    <source>
        <dbReference type="ARBA" id="ARBA00022692"/>
    </source>
</evidence>
<evidence type="ECO:0000256" key="3">
    <source>
        <dbReference type="ARBA" id="ARBA00022475"/>
    </source>
</evidence>
<keyword evidence="5 15" id="KW-0812">Transmembrane</keyword>
<evidence type="ECO:0000313" key="18">
    <source>
        <dbReference type="Proteomes" id="UP000318825"/>
    </source>
</evidence>
<dbReference type="GO" id="GO:0005524">
    <property type="term" value="F:ATP binding"/>
    <property type="evidence" value="ECO:0007669"/>
    <property type="project" value="UniProtKB-KW"/>
</dbReference>
<keyword evidence="6" id="KW-0547">Nucleotide-binding</keyword>
<evidence type="ECO:0000256" key="9">
    <source>
        <dbReference type="ARBA" id="ARBA00022989"/>
    </source>
</evidence>
<dbReference type="Pfam" id="PF12704">
    <property type="entry name" value="MacB_PCD"/>
    <property type="match status" value="1"/>
</dbReference>
<name>A0A4Y3WDV5_NITWI</name>
<keyword evidence="8" id="KW-1278">Translocase</keyword>
<evidence type="ECO:0000256" key="4">
    <source>
        <dbReference type="ARBA" id="ARBA00022519"/>
    </source>
</evidence>
<evidence type="ECO:0000256" key="8">
    <source>
        <dbReference type="ARBA" id="ARBA00022967"/>
    </source>
</evidence>
<organism evidence="17 18">
    <name type="scientific">Nitrobacter winogradskyi</name>
    <name type="common">Nitrobacter agilis</name>
    <dbReference type="NCBI Taxonomy" id="913"/>
    <lineage>
        <taxon>Bacteria</taxon>
        <taxon>Pseudomonadati</taxon>
        <taxon>Pseudomonadota</taxon>
        <taxon>Alphaproteobacteria</taxon>
        <taxon>Hyphomicrobiales</taxon>
        <taxon>Nitrobacteraceae</taxon>
        <taxon>Nitrobacter</taxon>
    </lineage>
</organism>
<comment type="similarity">
    <text evidence="13">Belongs to the ABC transporter superfamily. Macrolide exporter (TC 3.A.1.122) family.</text>
</comment>
<comment type="caution">
    <text evidence="17">The sequence shown here is derived from an EMBL/GenBank/DDBJ whole genome shotgun (WGS) entry which is preliminary data.</text>
</comment>
<dbReference type="AlphaFoldDB" id="A0A4Y3WDV5"/>
<comment type="subcellular location">
    <subcellularLocation>
        <location evidence="1">Cell inner membrane</location>
        <topology evidence="1">Multi-pass membrane protein</topology>
    </subcellularLocation>
</comment>
<feature type="transmembrane region" description="Helical" evidence="15">
    <location>
        <begin position="604"/>
        <end position="627"/>
    </location>
</feature>
<dbReference type="EMBL" id="BJNF01000092">
    <property type="protein sequence ID" value="GEC17197.1"/>
    <property type="molecule type" value="Genomic_DNA"/>
</dbReference>
<evidence type="ECO:0000313" key="17">
    <source>
        <dbReference type="EMBL" id="GEC17197.1"/>
    </source>
</evidence>
<dbReference type="InterPro" id="IPR003838">
    <property type="entry name" value="ABC3_permease_C"/>
</dbReference>
<evidence type="ECO:0000256" key="13">
    <source>
        <dbReference type="ARBA" id="ARBA00038388"/>
    </source>
</evidence>
<dbReference type="SUPFAM" id="SSF52540">
    <property type="entry name" value="P-loop containing nucleoside triphosphate hydrolases"/>
    <property type="match status" value="1"/>
</dbReference>
<dbReference type="GO" id="GO:0016887">
    <property type="term" value="F:ATP hydrolysis activity"/>
    <property type="evidence" value="ECO:0007669"/>
    <property type="project" value="InterPro"/>
</dbReference>
<dbReference type="PANTHER" id="PTHR30572">
    <property type="entry name" value="MEMBRANE COMPONENT OF TRANSPORTER-RELATED"/>
    <property type="match status" value="1"/>
</dbReference>
<evidence type="ECO:0000256" key="12">
    <source>
        <dbReference type="ARBA" id="ARBA00024722"/>
    </source>
</evidence>
<evidence type="ECO:0000256" key="2">
    <source>
        <dbReference type="ARBA" id="ARBA00022448"/>
    </source>
</evidence>
<keyword evidence="2" id="KW-0813">Transport</keyword>
<keyword evidence="4" id="KW-0997">Cell inner membrane</keyword>
<keyword evidence="3" id="KW-1003">Cell membrane</keyword>
<dbReference type="Pfam" id="PF00005">
    <property type="entry name" value="ABC_tran"/>
    <property type="match status" value="1"/>
</dbReference>
<gene>
    <name evidence="17" type="primary">macB1</name>
    <name evidence="17" type="ORF">NWI01_30890</name>
</gene>